<evidence type="ECO:0000256" key="4">
    <source>
        <dbReference type="SAM" id="SignalP"/>
    </source>
</evidence>
<dbReference type="AlphaFoldDB" id="A0A9D2EG60"/>
<reference evidence="6" key="2">
    <citation type="submission" date="2021-04" db="EMBL/GenBank/DDBJ databases">
        <authorList>
            <person name="Gilroy R."/>
        </authorList>
    </citation>
    <scope>NUCLEOTIDE SEQUENCE</scope>
    <source>
        <strain evidence="6">ChiGjej4B4-7305</strain>
    </source>
</reference>
<protein>
    <submittedName>
        <fullName evidence="6">Alpha/beta hydrolase</fullName>
    </submittedName>
</protein>
<comment type="caution">
    <text evidence="6">The sequence shown here is derived from an EMBL/GenBank/DDBJ whole genome shotgun (WGS) entry which is preliminary data.</text>
</comment>
<dbReference type="InterPro" id="IPR051601">
    <property type="entry name" value="Serine_prot/Carboxylest_S33"/>
</dbReference>
<dbReference type="PANTHER" id="PTHR43248">
    <property type="entry name" value="2-SUCCINYL-6-HYDROXY-2,4-CYCLOHEXADIENE-1-CARBOXYLATE SYNTHASE"/>
    <property type="match status" value="1"/>
</dbReference>
<dbReference type="GO" id="GO:0016787">
    <property type="term" value="F:hydrolase activity"/>
    <property type="evidence" value="ECO:0007669"/>
    <property type="project" value="UniProtKB-KW"/>
</dbReference>
<feature type="signal peptide" evidence="4">
    <location>
        <begin position="1"/>
        <end position="28"/>
    </location>
</feature>
<dbReference type="InterPro" id="IPR029058">
    <property type="entry name" value="AB_hydrolase_fold"/>
</dbReference>
<dbReference type="EMBL" id="DXBY01000241">
    <property type="protein sequence ID" value="HIZ36882.1"/>
    <property type="molecule type" value="Genomic_DNA"/>
</dbReference>
<proteinExistence type="inferred from homology"/>
<keyword evidence="2 4" id="KW-0732">Signal</keyword>
<feature type="domain" description="Peptidase S33 tripeptidyl aminopeptidase-like C-terminal" evidence="5">
    <location>
        <begin position="404"/>
        <end position="505"/>
    </location>
</feature>
<evidence type="ECO:0000313" key="7">
    <source>
        <dbReference type="Proteomes" id="UP000824037"/>
    </source>
</evidence>
<organism evidence="6 7">
    <name type="scientific">Candidatus Ruania gallistercoris</name>
    <dbReference type="NCBI Taxonomy" id="2838746"/>
    <lineage>
        <taxon>Bacteria</taxon>
        <taxon>Bacillati</taxon>
        <taxon>Actinomycetota</taxon>
        <taxon>Actinomycetes</taxon>
        <taxon>Micrococcales</taxon>
        <taxon>Ruaniaceae</taxon>
        <taxon>Ruania</taxon>
    </lineage>
</organism>
<gene>
    <name evidence="6" type="ORF">H9815_14000</name>
</gene>
<comment type="similarity">
    <text evidence="1">Belongs to the peptidase S33 family.</text>
</comment>
<dbReference type="Gene3D" id="3.40.50.1820">
    <property type="entry name" value="alpha/beta hydrolase"/>
    <property type="match status" value="1"/>
</dbReference>
<dbReference type="Proteomes" id="UP000824037">
    <property type="component" value="Unassembled WGS sequence"/>
</dbReference>
<evidence type="ECO:0000256" key="3">
    <source>
        <dbReference type="ARBA" id="ARBA00022801"/>
    </source>
</evidence>
<dbReference type="InterPro" id="IPR013595">
    <property type="entry name" value="Pept_S33_TAP-like_C"/>
</dbReference>
<feature type="chain" id="PRO_5039169484" evidence="4">
    <location>
        <begin position="29"/>
        <end position="505"/>
    </location>
</feature>
<dbReference type="SUPFAM" id="SSF53474">
    <property type="entry name" value="alpha/beta-Hydrolases"/>
    <property type="match status" value="1"/>
</dbReference>
<evidence type="ECO:0000256" key="2">
    <source>
        <dbReference type="ARBA" id="ARBA00022729"/>
    </source>
</evidence>
<name>A0A9D2EG60_9MICO</name>
<dbReference type="PROSITE" id="PS51257">
    <property type="entry name" value="PROKAR_LIPOPROTEIN"/>
    <property type="match status" value="1"/>
</dbReference>
<keyword evidence="3 6" id="KW-0378">Hydrolase</keyword>
<accession>A0A9D2EG60</accession>
<evidence type="ECO:0000313" key="6">
    <source>
        <dbReference type="EMBL" id="HIZ36882.1"/>
    </source>
</evidence>
<evidence type="ECO:0000256" key="1">
    <source>
        <dbReference type="ARBA" id="ARBA00010088"/>
    </source>
</evidence>
<reference evidence="6" key="1">
    <citation type="journal article" date="2021" name="PeerJ">
        <title>Extensive microbial diversity within the chicken gut microbiome revealed by metagenomics and culture.</title>
        <authorList>
            <person name="Gilroy R."/>
            <person name="Ravi A."/>
            <person name="Getino M."/>
            <person name="Pursley I."/>
            <person name="Horton D.L."/>
            <person name="Alikhan N.F."/>
            <person name="Baker D."/>
            <person name="Gharbi K."/>
            <person name="Hall N."/>
            <person name="Watson M."/>
            <person name="Adriaenssens E.M."/>
            <person name="Foster-Nyarko E."/>
            <person name="Jarju S."/>
            <person name="Secka A."/>
            <person name="Antonio M."/>
            <person name="Oren A."/>
            <person name="Chaudhuri R.R."/>
            <person name="La Ragione R."/>
            <person name="Hildebrand F."/>
            <person name="Pallen M.J."/>
        </authorList>
    </citation>
    <scope>NUCLEOTIDE SEQUENCE</scope>
    <source>
        <strain evidence="6">ChiGjej4B4-7305</strain>
    </source>
</reference>
<dbReference type="PANTHER" id="PTHR43248:SF29">
    <property type="entry name" value="TRIPEPTIDYL AMINOPEPTIDASE"/>
    <property type="match status" value="1"/>
</dbReference>
<sequence>MVSRTSRPVSAVLATAGAIALIAGCASAAPMIQPTADAAPIPEGLETYYTQELEWSECGDGFECADVTVPMDYEQPDGETITIALKVLQASGESRGSLFINPGGPGGSGIEMVETAGSYFGDALLSNYDIVGFDPRGVGASTAVRCYDSAQLEDLFSRTYDMNTNRGFERYVDDLTAYGQACEANTGELIHHLDTVTAARDLDVLRAVMEQSTLTYLGFSYGTFLGAIYAEHFPDTVGRLVLDGAVDPALSYAEITEGQIGGFEVAYRAYLEDCLSGTDCPFTGDVDAAMRQTVELVAQLSDTPAPSGDPDRPVTDSDLMNAIVIALYSPQSWQVFTSAVTALTQDDDGSQIRFLADFAAERDDNGEYPEDEGAFRLIDCSDYQVELDRAASRQRAEANAQESELFGEALSYGEVGCAAMPIESDAVREPIHAEGTPPIVVIGTTRDPATPHEWAESMAEQLESGVLISYDGDGHTAYGGASPCVDEAVEAYLVDGVVPEDGLSC</sequence>
<evidence type="ECO:0000259" key="5">
    <source>
        <dbReference type="Pfam" id="PF08386"/>
    </source>
</evidence>
<dbReference type="Pfam" id="PF08386">
    <property type="entry name" value="Abhydrolase_4"/>
    <property type="match status" value="1"/>
</dbReference>